<dbReference type="InterPro" id="IPR000073">
    <property type="entry name" value="AB_hydrolase_1"/>
</dbReference>
<sequence>MLNRLEQVTFTAEPFGAGRFNLHVFPAVPRRIVAVFVHGLSGDGYGTWRSVPKLLFSRDTQNPVDIGIYDYPSGFRRFTASAAAFEFWRKHLREHVNDLASRYEHIFLIGHSMGGKLIEAVAMDHLRSRALQHRRGAGPLAALVVVASPRAGSGWAGPLKILFPDESRILRRLGAASYEIDTFYSTYVDRYNIAQGAAGRTVLPVFSVSGGIDAFVSPFSANVGIPESQRKHFHAGHSPIAKAPELASWLDSVMRTRLEVIEQAGRESGHAGDRTSADPSQSPGGPVSRFVTDSSGLAREEAYRAVRQAPGAAVPNPRNRPMMSNPLESRRILVIATGWRSRFKGLDKFNRNLCEALAASGATVYCVVIDSSESDRAAAAARGVTLIQTVRPPGTSVQQALSGRPSLPADLVPDLIIGHGRITGGPAAVIAQDHLRGMPRRLHIVN</sequence>
<dbReference type="EMBL" id="BOPG01000044">
    <property type="protein sequence ID" value="GIJ58924.1"/>
    <property type="molecule type" value="Genomic_DNA"/>
</dbReference>
<feature type="region of interest" description="Disordered" evidence="1">
    <location>
        <begin position="265"/>
        <end position="291"/>
    </location>
</feature>
<organism evidence="3 4">
    <name type="scientific">Virgisporangium aurantiacum</name>
    <dbReference type="NCBI Taxonomy" id="175570"/>
    <lineage>
        <taxon>Bacteria</taxon>
        <taxon>Bacillati</taxon>
        <taxon>Actinomycetota</taxon>
        <taxon>Actinomycetes</taxon>
        <taxon>Micromonosporales</taxon>
        <taxon>Micromonosporaceae</taxon>
        <taxon>Virgisporangium</taxon>
    </lineage>
</organism>
<feature type="domain" description="AB hydrolase-1" evidence="2">
    <location>
        <begin position="35"/>
        <end position="207"/>
    </location>
</feature>
<reference evidence="3" key="1">
    <citation type="submission" date="2021-01" db="EMBL/GenBank/DDBJ databases">
        <title>Whole genome shotgun sequence of Virgisporangium aurantiacum NBRC 16421.</title>
        <authorList>
            <person name="Komaki H."/>
            <person name="Tamura T."/>
        </authorList>
    </citation>
    <scope>NUCLEOTIDE SEQUENCE</scope>
    <source>
        <strain evidence="3">NBRC 16421</strain>
    </source>
</reference>
<dbReference type="Gene3D" id="3.40.50.1820">
    <property type="entry name" value="alpha/beta hydrolase"/>
    <property type="match status" value="1"/>
</dbReference>
<evidence type="ECO:0000256" key="1">
    <source>
        <dbReference type="SAM" id="MobiDB-lite"/>
    </source>
</evidence>
<protein>
    <recommendedName>
        <fullName evidence="2">AB hydrolase-1 domain-containing protein</fullName>
    </recommendedName>
</protein>
<dbReference type="AlphaFoldDB" id="A0A8J3Z7J4"/>
<name>A0A8J3Z7J4_9ACTN</name>
<dbReference type="SUPFAM" id="SSF53474">
    <property type="entry name" value="alpha/beta-Hydrolases"/>
    <property type="match status" value="1"/>
</dbReference>
<keyword evidence="4" id="KW-1185">Reference proteome</keyword>
<dbReference type="Pfam" id="PF20706">
    <property type="entry name" value="GT4-conflict"/>
    <property type="match status" value="1"/>
</dbReference>
<evidence type="ECO:0000259" key="2">
    <source>
        <dbReference type="Pfam" id="PF12697"/>
    </source>
</evidence>
<gene>
    <name evidence="3" type="ORF">Vau01_064400</name>
</gene>
<comment type="caution">
    <text evidence="3">The sequence shown here is derived from an EMBL/GenBank/DDBJ whole genome shotgun (WGS) entry which is preliminary data.</text>
</comment>
<dbReference type="InterPro" id="IPR029058">
    <property type="entry name" value="AB_hydrolase_fold"/>
</dbReference>
<feature type="compositionally biased region" description="Basic and acidic residues" evidence="1">
    <location>
        <begin position="265"/>
        <end position="276"/>
    </location>
</feature>
<accession>A0A8J3Z7J4</accession>
<evidence type="ECO:0000313" key="3">
    <source>
        <dbReference type="EMBL" id="GIJ58924.1"/>
    </source>
</evidence>
<dbReference type="Pfam" id="PF12697">
    <property type="entry name" value="Abhydrolase_6"/>
    <property type="match status" value="1"/>
</dbReference>
<evidence type="ECO:0000313" key="4">
    <source>
        <dbReference type="Proteomes" id="UP000612585"/>
    </source>
</evidence>
<dbReference type="Proteomes" id="UP000612585">
    <property type="component" value="Unassembled WGS sequence"/>
</dbReference>
<proteinExistence type="predicted"/>